<dbReference type="SUPFAM" id="SSF54695">
    <property type="entry name" value="POZ domain"/>
    <property type="match status" value="1"/>
</dbReference>
<dbReference type="Gene3D" id="3.30.710.10">
    <property type="entry name" value="Potassium Channel Kv1.1, Chain A"/>
    <property type="match status" value="1"/>
</dbReference>
<evidence type="ECO:0000313" key="10">
    <source>
        <dbReference type="Proteomes" id="UP000285301"/>
    </source>
</evidence>
<dbReference type="Pfam" id="PF01466">
    <property type="entry name" value="Skp1"/>
    <property type="match status" value="1"/>
</dbReference>
<gene>
    <name evidence="9" type="ORF">B4U79_06521</name>
    <name evidence="8" type="ORF">B4U79_07046</name>
    <name evidence="7" type="ORF">B4U79_10954</name>
</gene>
<evidence type="ECO:0000313" key="8">
    <source>
        <dbReference type="EMBL" id="RWS02286.1"/>
    </source>
</evidence>
<dbReference type="GO" id="GO:0016567">
    <property type="term" value="P:protein ubiquitination"/>
    <property type="evidence" value="ECO:0007669"/>
    <property type="project" value="UniProtKB-UniPathway"/>
</dbReference>
<evidence type="ECO:0000256" key="3">
    <source>
        <dbReference type="PIRNR" id="PIRNR028729"/>
    </source>
</evidence>
<dbReference type="InterPro" id="IPR036296">
    <property type="entry name" value="SKP1-like_dim_sf"/>
</dbReference>
<comment type="caution">
    <text evidence="9">The sequence shown here is derived from an EMBL/GenBank/DDBJ whole genome shotgun (WGS) entry which is preliminary data.</text>
</comment>
<reference evidence="9" key="2">
    <citation type="submission" date="2018-11" db="EMBL/GenBank/DDBJ databases">
        <title>Trombidioid mite genomics.</title>
        <authorList>
            <person name="Dong X."/>
        </authorList>
    </citation>
    <scope>NUCLEOTIDE SEQUENCE</scope>
    <source>
        <strain evidence="9">UoL-WK</strain>
    </source>
</reference>
<keyword evidence="10" id="KW-1185">Reference proteome</keyword>
<feature type="domain" description="SKP1 component POZ" evidence="6">
    <location>
        <begin position="3"/>
        <end position="62"/>
    </location>
</feature>
<dbReference type="InterPro" id="IPR016897">
    <property type="entry name" value="SKP1"/>
</dbReference>
<proteinExistence type="inferred from homology"/>
<feature type="domain" description="SKP1 component dimerisation" evidence="5">
    <location>
        <begin position="116"/>
        <end position="162"/>
    </location>
</feature>
<dbReference type="InterPro" id="IPR016073">
    <property type="entry name" value="Skp1_comp_POZ"/>
</dbReference>
<dbReference type="InterPro" id="IPR016072">
    <property type="entry name" value="Skp1_comp_dimer"/>
</dbReference>
<evidence type="ECO:0000259" key="5">
    <source>
        <dbReference type="Pfam" id="PF01466"/>
    </source>
</evidence>
<dbReference type="Pfam" id="PF03931">
    <property type="entry name" value="Skp1_POZ"/>
    <property type="match status" value="1"/>
</dbReference>
<keyword evidence="9" id="KW-0808">Transferase</keyword>
<sequence length="166" mass="19076">MAKVKLESNDHHVFEVDKDAAELSLVVKGAIANTADDDSSVPLPKVCKVDLERVVEWITHHQHDPQEDEDDEESENERKNEPRSTEMDAWDAEFIDKFELREVFDLLNAANYMDVKGLFDVCCKKIAKTIHGKNAEQIRATFGVKCDFTEAELRQIEKENEWLADK</sequence>
<dbReference type="UniPathway" id="UPA00143"/>
<keyword evidence="2 3" id="KW-0833">Ubl conjugation pathway</keyword>
<dbReference type="Proteomes" id="UP000285301">
    <property type="component" value="Unassembled WGS sequence"/>
</dbReference>
<reference evidence="9 10" key="1">
    <citation type="journal article" date="2018" name="Gigascience">
        <title>Genomes of trombidid mites reveal novel predicted allergens and laterally-transferred genes associated with secondary metabolism.</title>
        <authorList>
            <person name="Dong X."/>
            <person name="Chaisiri K."/>
            <person name="Xia D."/>
            <person name="Armstrong S.D."/>
            <person name="Fang Y."/>
            <person name="Donnelly M.J."/>
            <person name="Kadowaki T."/>
            <person name="McGarry J.W."/>
            <person name="Darby A.C."/>
            <person name="Makepeace B.L."/>
        </authorList>
    </citation>
    <scope>NUCLEOTIDE SEQUENCE [LARGE SCALE GENOMIC DNA]</scope>
    <source>
        <strain evidence="9">UoL-WK</strain>
    </source>
</reference>
<name>A0A3S3NGZ2_9ACAR</name>
<dbReference type="SUPFAM" id="SSF81382">
    <property type="entry name" value="Skp1 dimerisation domain-like"/>
    <property type="match status" value="1"/>
</dbReference>
<evidence type="ECO:0000313" key="7">
    <source>
        <dbReference type="EMBL" id="RWS01882.1"/>
    </source>
</evidence>
<dbReference type="OrthoDB" id="2342932at2759"/>
<comment type="similarity">
    <text evidence="1 3">Belongs to the SKP1 family.</text>
</comment>
<feature type="compositionally biased region" description="Basic and acidic residues" evidence="4">
    <location>
        <begin position="76"/>
        <end position="86"/>
    </location>
</feature>
<dbReference type="EMBL" id="NCKU01007639">
    <property type="protein sequence ID" value="RWS02499.1"/>
    <property type="molecule type" value="Genomic_DNA"/>
</dbReference>
<dbReference type="AlphaFoldDB" id="A0A3S3NGZ2"/>
<evidence type="ECO:0000256" key="1">
    <source>
        <dbReference type="ARBA" id="ARBA00009993"/>
    </source>
</evidence>
<evidence type="ECO:0000313" key="9">
    <source>
        <dbReference type="EMBL" id="RWS02499.1"/>
    </source>
</evidence>
<protein>
    <submittedName>
        <fullName evidence="9">S-phase kinase-associated protein 1-like protein</fullName>
    </submittedName>
</protein>
<dbReference type="InterPro" id="IPR001232">
    <property type="entry name" value="SKP1-like"/>
</dbReference>
<evidence type="ECO:0000259" key="6">
    <source>
        <dbReference type="Pfam" id="PF03931"/>
    </source>
</evidence>
<dbReference type="SMART" id="SM00512">
    <property type="entry name" value="Skp1"/>
    <property type="match status" value="1"/>
</dbReference>
<dbReference type="PIRSF" id="PIRSF028729">
    <property type="entry name" value="E3_ubiquit_lig_SCF_Skp"/>
    <property type="match status" value="1"/>
</dbReference>
<dbReference type="InterPro" id="IPR011333">
    <property type="entry name" value="SKP1/BTB/POZ_sf"/>
</dbReference>
<evidence type="ECO:0000256" key="4">
    <source>
        <dbReference type="SAM" id="MobiDB-lite"/>
    </source>
</evidence>
<dbReference type="FunFam" id="3.30.710.10:FF:000026">
    <property type="entry name" value="E3 ubiquitin ligase complex SCF subunit"/>
    <property type="match status" value="1"/>
</dbReference>
<evidence type="ECO:0000256" key="2">
    <source>
        <dbReference type="ARBA" id="ARBA00022786"/>
    </source>
</evidence>
<dbReference type="GO" id="GO:0006511">
    <property type="term" value="P:ubiquitin-dependent protein catabolic process"/>
    <property type="evidence" value="ECO:0007669"/>
    <property type="project" value="InterPro"/>
</dbReference>
<dbReference type="STRING" id="1965070.A0A3S3NGZ2"/>
<dbReference type="EMBL" id="NCKU01008459">
    <property type="protein sequence ID" value="RWS01882.1"/>
    <property type="molecule type" value="Genomic_DNA"/>
</dbReference>
<comment type="pathway">
    <text evidence="3">Protein modification; protein ubiquitination.</text>
</comment>
<keyword evidence="9" id="KW-0418">Kinase</keyword>
<dbReference type="EMBL" id="NCKU01007917">
    <property type="protein sequence ID" value="RWS02286.1"/>
    <property type="molecule type" value="Genomic_DNA"/>
</dbReference>
<organism evidence="9 10">
    <name type="scientific">Dinothrombium tinctorium</name>
    <dbReference type="NCBI Taxonomy" id="1965070"/>
    <lineage>
        <taxon>Eukaryota</taxon>
        <taxon>Metazoa</taxon>
        <taxon>Ecdysozoa</taxon>
        <taxon>Arthropoda</taxon>
        <taxon>Chelicerata</taxon>
        <taxon>Arachnida</taxon>
        <taxon>Acari</taxon>
        <taxon>Acariformes</taxon>
        <taxon>Trombidiformes</taxon>
        <taxon>Prostigmata</taxon>
        <taxon>Anystina</taxon>
        <taxon>Parasitengona</taxon>
        <taxon>Trombidioidea</taxon>
        <taxon>Trombidiidae</taxon>
        <taxon>Dinothrombium</taxon>
    </lineage>
</organism>
<dbReference type="GO" id="GO:0016301">
    <property type="term" value="F:kinase activity"/>
    <property type="evidence" value="ECO:0007669"/>
    <property type="project" value="UniProtKB-KW"/>
</dbReference>
<dbReference type="PANTHER" id="PTHR11165">
    <property type="entry name" value="SKP1"/>
    <property type="match status" value="1"/>
</dbReference>
<feature type="region of interest" description="Disordered" evidence="4">
    <location>
        <begin position="61"/>
        <end position="87"/>
    </location>
</feature>
<feature type="compositionally biased region" description="Acidic residues" evidence="4">
    <location>
        <begin position="66"/>
        <end position="75"/>
    </location>
</feature>
<dbReference type="CDD" id="cd18322">
    <property type="entry name" value="BTB_POZ_SKP1"/>
    <property type="match status" value="1"/>
</dbReference>
<accession>A0A3S3NGZ2</accession>